<dbReference type="InterPro" id="IPR013785">
    <property type="entry name" value="Aldolase_TIM"/>
</dbReference>
<dbReference type="GO" id="GO:0000287">
    <property type="term" value="F:magnesium ion binding"/>
    <property type="evidence" value="ECO:0007669"/>
    <property type="project" value="UniProtKB-UniRule"/>
</dbReference>
<comment type="catalytic activity">
    <reaction evidence="6 9 10">
        <text>4-methyl-5-(2-phosphooxyethyl)-thiazole + 4-amino-2-methyl-5-(diphosphooxymethyl)pyrimidine + H(+) = thiamine phosphate + diphosphate</text>
        <dbReference type="Rhea" id="RHEA:22328"/>
        <dbReference type="ChEBI" id="CHEBI:15378"/>
        <dbReference type="ChEBI" id="CHEBI:33019"/>
        <dbReference type="ChEBI" id="CHEBI:37575"/>
        <dbReference type="ChEBI" id="CHEBI:57841"/>
        <dbReference type="ChEBI" id="CHEBI:58296"/>
        <dbReference type="EC" id="2.5.1.3"/>
    </reaction>
</comment>
<feature type="binding site" evidence="9">
    <location>
        <position position="132"/>
    </location>
    <ligand>
        <name>4-amino-2-methyl-5-(diphosphooxymethyl)pyrimidine</name>
        <dbReference type="ChEBI" id="CHEBI:57841"/>
    </ligand>
</feature>
<dbReference type="GO" id="GO:0009229">
    <property type="term" value="P:thiamine diphosphate biosynthetic process"/>
    <property type="evidence" value="ECO:0007669"/>
    <property type="project" value="UniProtKB-UniRule"/>
</dbReference>
<dbReference type="PANTHER" id="PTHR20857:SF15">
    <property type="entry name" value="THIAMINE-PHOSPHATE SYNTHASE"/>
    <property type="match status" value="1"/>
</dbReference>
<evidence type="ECO:0000256" key="3">
    <source>
        <dbReference type="ARBA" id="ARBA00022723"/>
    </source>
</evidence>
<dbReference type="NCBIfam" id="TIGR00693">
    <property type="entry name" value="thiE"/>
    <property type="match status" value="1"/>
</dbReference>
<evidence type="ECO:0000256" key="6">
    <source>
        <dbReference type="ARBA" id="ARBA00047334"/>
    </source>
</evidence>
<feature type="binding site" evidence="9">
    <location>
        <begin position="159"/>
        <end position="161"/>
    </location>
    <ligand>
        <name>2-[(2R,5Z)-2-carboxy-4-methylthiazol-5(2H)-ylidene]ethyl phosphate</name>
        <dbReference type="ChEBI" id="CHEBI:62899"/>
    </ligand>
</feature>
<dbReference type="STRING" id="2756.BFR44_06915"/>
<feature type="binding site" evidence="9">
    <location>
        <begin position="57"/>
        <end position="61"/>
    </location>
    <ligand>
        <name>4-amino-2-methyl-5-(diphosphooxymethyl)pyrimidine</name>
        <dbReference type="ChEBI" id="CHEBI:57841"/>
    </ligand>
</feature>
<dbReference type="GO" id="GO:0009228">
    <property type="term" value="P:thiamine biosynthetic process"/>
    <property type="evidence" value="ECO:0007669"/>
    <property type="project" value="UniProtKB-KW"/>
</dbReference>
<evidence type="ECO:0000313" key="14">
    <source>
        <dbReference type="Proteomes" id="UP000243591"/>
    </source>
</evidence>
<comment type="pathway">
    <text evidence="1 9 11">Cofactor biosynthesis; thiamine diphosphate biosynthesis; thiamine phosphate from 4-amino-2-methyl-5-diphosphomethylpyrimidine and 4-methyl-5-(2-phosphoethyl)-thiazole: step 1/1.</text>
</comment>
<dbReference type="GO" id="GO:0005737">
    <property type="term" value="C:cytoplasm"/>
    <property type="evidence" value="ECO:0007669"/>
    <property type="project" value="TreeGrafter"/>
</dbReference>
<feature type="binding site" evidence="9">
    <location>
        <position position="93"/>
    </location>
    <ligand>
        <name>4-amino-2-methyl-5-(diphosphooxymethyl)pyrimidine</name>
        <dbReference type="ChEBI" id="CHEBI:57841"/>
    </ligand>
</feature>
<dbReference type="CDD" id="cd00564">
    <property type="entry name" value="TMP_TenI"/>
    <property type="match status" value="1"/>
</dbReference>
<evidence type="ECO:0000256" key="11">
    <source>
        <dbReference type="RuleBase" id="RU004253"/>
    </source>
</evidence>
<evidence type="ECO:0000256" key="5">
    <source>
        <dbReference type="ARBA" id="ARBA00022977"/>
    </source>
</evidence>
<dbReference type="PANTHER" id="PTHR20857">
    <property type="entry name" value="THIAMINE-PHOSPHATE PYROPHOSPHORYLASE"/>
    <property type="match status" value="1"/>
</dbReference>
<evidence type="ECO:0000256" key="8">
    <source>
        <dbReference type="ARBA" id="ARBA00047883"/>
    </source>
</evidence>
<keyword evidence="5 9" id="KW-0784">Thiamine biosynthesis</keyword>
<keyword evidence="2 9" id="KW-0808">Transferase</keyword>
<feature type="binding site" evidence="9">
    <location>
        <position position="113"/>
    </location>
    <ligand>
        <name>Mg(2+)</name>
        <dbReference type="ChEBI" id="CHEBI:18420"/>
    </ligand>
</feature>
<dbReference type="KEGG" id="bths:CNY62_04955"/>
<dbReference type="Pfam" id="PF02581">
    <property type="entry name" value="TMP-TENI"/>
    <property type="match status" value="1"/>
</dbReference>
<dbReference type="SUPFAM" id="SSF51391">
    <property type="entry name" value="Thiamin phosphate synthase"/>
    <property type="match status" value="1"/>
</dbReference>
<comment type="cofactor">
    <cofactor evidence="9">
        <name>Mg(2+)</name>
        <dbReference type="ChEBI" id="CHEBI:18420"/>
    </cofactor>
    <text evidence="9">Binds 1 Mg(2+) ion per subunit.</text>
</comment>
<evidence type="ECO:0000256" key="1">
    <source>
        <dbReference type="ARBA" id="ARBA00005165"/>
    </source>
</evidence>
<dbReference type="HAMAP" id="MF_00097">
    <property type="entry name" value="TMP_synthase"/>
    <property type="match status" value="1"/>
</dbReference>
<feature type="binding site" evidence="9">
    <location>
        <position position="162"/>
    </location>
    <ligand>
        <name>4-amino-2-methyl-5-(diphosphooxymethyl)pyrimidine</name>
        <dbReference type="ChEBI" id="CHEBI:57841"/>
    </ligand>
</feature>
<feature type="binding site" evidence="9">
    <location>
        <position position="191"/>
    </location>
    <ligand>
        <name>2-[(2R,5Z)-2-carboxy-4-methylthiazol-5(2H)-ylidene]ethyl phosphate</name>
        <dbReference type="ChEBI" id="CHEBI:62899"/>
    </ligand>
</feature>
<dbReference type="FunFam" id="3.20.20.70:FF:000096">
    <property type="entry name" value="Thiamine-phosphate synthase"/>
    <property type="match status" value="1"/>
</dbReference>
<keyword evidence="4 9" id="KW-0460">Magnesium</keyword>
<reference evidence="13 14" key="1">
    <citation type="submission" date="2017-09" db="EMBL/GenBank/DDBJ databases">
        <title>Complete Genome Sequences of Two Strains of the Meat Spoilage Bacterium Brochothrix thermosphacta Isolated from Ground Chicken.</title>
        <authorList>
            <person name="Paoli G.C."/>
            <person name="Wijey C."/>
            <person name="Chen C.-Y."/>
            <person name="Nguyen L."/>
            <person name="Yan X."/>
            <person name="Irwin P.L."/>
        </authorList>
    </citation>
    <scope>NUCLEOTIDE SEQUENCE [LARGE SCALE GENOMIC DNA]</scope>
    <source>
        <strain evidence="13 14">BI</strain>
    </source>
</reference>
<dbReference type="UniPathway" id="UPA00060">
    <property type="reaction ID" value="UER00141"/>
</dbReference>
<comment type="catalytic activity">
    <reaction evidence="8 9 10">
        <text>2-[(2R,5Z)-2-carboxy-4-methylthiazol-5(2H)-ylidene]ethyl phosphate + 4-amino-2-methyl-5-(diphosphooxymethyl)pyrimidine + 2 H(+) = thiamine phosphate + CO2 + diphosphate</text>
        <dbReference type="Rhea" id="RHEA:47844"/>
        <dbReference type="ChEBI" id="CHEBI:15378"/>
        <dbReference type="ChEBI" id="CHEBI:16526"/>
        <dbReference type="ChEBI" id="CHEBI:33019"/>
        <dbReference type="ChEBI" id="CHEBI:37575"/>
        <dbReference type="ChEBI" id="CHEBI:57841"/>
        <dbReference type="ChEBI" id="CHEBI:62899"/>
        <dbReference type="EC" id="2.5.1.3"/>
    </reaction>
</comment>
<keyword evidence="14" id="KW-1185">Reference proteome</keyword>
<evidence type="ECO:0000259" key="12">
    <source>
        <dbReference type="Pfam" id="PF02581"/>
    </source>
</evidence>
<gene>
    <name evidence="9" type="primary">thiE</name>
    <name evidence="13" type="ORF">CNY62_04955</name>
</gene>
<dbReference type="EC" id="2.5.1.3" evidence="9"/>
<accession>A0A291BX92</accession>
<keyword evidence="3 9" id="KW-0479">Metal-binding</keyword>
<comment type="function">
    <text evidence="9">Condenses 4-methyl-5-(beta-hydroxyethyl)thiazole monophosphate (THZ-P) and 2-methyl-4-amino-5-hydroxymethyl pyrimidine pyrophosphate (HMP-PP) to form thiamine monophosphate (TMP).</text>
</comment>
<organism evidence="13 14">
    <name type="scientific">Brochothrix thermosphacta</name>
    <name type="common">Microbacterium thermosphactum</name>
    <dbReference type="NCBI Taxonomy" id="2756"/>
    <lineage>
        <taxon>Bacteria</taxon>
        <taxon>Bacillati</taxon>
        <taxon>Bacillota</taxon>
        <taxon>Bacilli</taxon>
        <taxon>Bacillales</taxon>
        <taxon>Listeriaceae</taxon>
        <taxon>Brochothrix</taxon>
    </lineage>
</organism>
<dbReference type="Gene3D" id="3.20.20.70">
    <property type="entry name" value="Aldolase class I"/>
    <property type="match status" value="1"/>
</dbReference>
<evidence type="ECO:0000256" key="9">
    <source>
        <dbReference type="HAMAP-Rule" id="MF_00097"/>
    </source>
</evidence>
<feature type="domain" description="Thiamine phosphate synthase/TenI" evidence="12">
    <location>
        <begin position="26"/>
        <end position="214"/>
    </location>
</feature>
<name>A0A291BX92_BROTH</name>
<sequence length="230" mass="25071">MDMDQRIIGLTERKITMINWRAALNVYFIAGTQDVPMGQTLTDMLEEALDAGITAFQYREKGPRSLSQPDDIERVARACQKLCLRYDIPFIVNDDIALAMKIQADAIHIGQSDTPLAETVEQVKNSLAIGLSTNTLSEFEEAMTQKDLAYIGIGPVFNTVSKIDAQATVGIELLKDCQALSSAIPQVAIGGITSTNVQIVRETGIDGIAVISEIAQSIDKQTTVKKLKVK</sequence>
<evidence type="ECO:0000256" key="4">
    <source>
        <dbReference type="ARBA" id="ARBA00022842"/>
    </source>
</evidence>
<protein>
    <recommendedName>
        <fullName evidence="9">Thiamine-phosphate synthase</fullName>
        <shortName evidence="9">TP synthase</shortName>
        <shortName evidence="9">TPS</shortName>
        <ecNumber evidence="9">2.5.1.3</ecNumber>
    </recommendedName>
    <alternativeName>
        <fullName evidence="9">Thiamine-phosphate pyrophosphorylase</fullName>
        <shortName evidence="9">TMP pyrophosphorylase</shortName>
        <shortName evidence="9">TMP-PPase</shortName>
    </alternativeName>
</protein>
<evidence type="ECO:0000256" key="7">
    <source>
        <dbReference type="ARBA" id="ARBA00047851"/>
    </source>
</evidence>
<comment type="catalytic activity">
    <reaction evidence="7 9 10">
        <text>2-(2-carboxy-4-methylthiazol-5-yl)ethyl phosphate + 4-amino-2-methyl-5-(diphosphooxymethyl)pyrimidine + 2 H(+) = thiamine phosphate + CO2 + diphosphate</text>
        <dbReference type="Rhea" id="RHEA:47848"/>
        <dbReference type="ChEBI" id="CHEBI:15378"/>
        <dbReference type="ChEBI" id="CHEBI:16526"/>
        <dbReference type="ChEBI" id="CHEBI:33019"/>
        <dbReference type="ChEBI" id="CHEBI:37575"/>
        <dbReference type="ChEBI" id="CHEBI:57841"/>
        <dbReference type="ChEBI" id="CHEBI:62890"/>
        <dbReference type="EC" id="2.5.1.3"/>
    </reaction>
</comment>
<dbReference type="EMBL" id="CP023483">
    <property type="protein sequence ID" value="ATF25794.1"/>
    <property type="molecule type" value="Genomic_DNA"/>
</dbReference>
<feature type="binding site" evidence="9">
    <location>
        <begin position="211"/>
        <end position="212"/>
    </location>
    <ligand>
        <name>2-[(2R,5Z)-2-carboxy-4-methylthiazol-5(2H)-ylidene]ethyl phosphate</name>
        <dbReference type="ChEBI" id="CHEBI:62899"/>
    </ligand>
</feature>
<evidence type="ECO:0000313" key="13">
    <source>
        <dbReference type="EMBL" id="ATF25794.1"/>
    </source>
</evidence>
<evidence type="ECO:0000256" key="2">
    <source>
        <dbReference type="ARBA" id="ARBA00022679"/>
    </source>
</evidence>
<comment type="similarity">
    <text evidence="9 10">Belongs to the thiamine-phosphate synthase family.</text>
</comment>
<dbReference type="Proteomes" id="UP000243591">
    <property type="component" value="Chromosome"/>
</dbReference>
<feature type="binding site" evidence="9">
    <location>
        <position position="94"/>
    </location>
    <ligand>
        <name>Mg(2+)</name>
        <dbReference type="ChEBI" id="CHEBI:18420"/>
    </ligand>
</feature>
<dbReference type="InterPro" id="IPR034291">
    <property type="entry name" value="TMP_synthase"/>
</dbReference>
<evidence type="ECO:0000256" key="10">
    <source>
        <dbReference type="RuleBase" id="RU003826"/>
    </source>
</evidence>
<dbReference type="InterPro" id="IPR036206">
    <property type="entry name" value="ThiamineP_synth_sf"/>
</dbReference>
<dbReference type="InterPro" id="IPR022998">
    <property type="entry name" value="ThiamineP_synth_TenI"/>
</dbReference>
<dbReference type="GO" id="GO:0004789">
    <property type="term" value="F:thiamine-phosphate diphosphorylase activity"/>
    <property type="evidence" value="ECO:0007669"/>
    <property type="project" value="UniProtKB-UniRule"/>
</dbReference>
<dbReference type="AlphaFoldDB" id="A0A291BX92"/>
<proteinExistence type="inferred from homology"/>